<dbReference type="PROSITE" id="PS00667">
    <property type="entry name" value="COMPLEX1_ND1_1"/>
    <property type="match status" value="1"/>
</dbReference>
<protein>
    <recommendedName>
        <fullName evidence="3 8">NADH-ubiquinone oxidoreductase chain 1</fullName>
        <ecNumber evidence="8">7.1.1.2</ecNumber>
    </recommendedName>
</protein>
<organism evidence="10">
    <name type="scientific">Lutraria rhynchaena</name>
    <dbReference type="NCBI Taxonomy" id="1380851"/>
    <lineage>
        <taxon>Eukaryota</taxon>
        <taxon>Metazoa</taxon>
        <taxon>Spiralia</taxon>
        <taxon>Lophotrochozoa</taxon>
        <taxon>Mollusca</taxon>
        <taxon>Bivalvia</taxon>
        <taxon>Autobranchia</taxon>
        <taxon>Heteroconchia</taxon>
        <taxon>Euheterodonta</taxon>
        <taxon>Imparidentia</taxon>
        <taxon>Neoheterodontei</taxon>
        <taxon>Venerida</taxon>
        <taxon>Mactroidea</taxon>
        <taxon>Mactridae</taxon>
        <taxon>Lutraria</taxon>
    </lineage>
</organism>
<comment type="catalytic activity">
    <reaction evidence="8">
        <text>a ubiquinone + NADH + 5 H(+)(in) = a ubiquinol + NAD(+) + 4 H(+)(out)</text>
        <dbReference type="Rhea" id="RHEA:29091"/>
        <dbReference type="Rhea" id="RHEA-COMP:9565"/>
        <dbReference type="Rhea" id="RHEA-COMP:9566"/>
        <dbReference type="ChEBI" id="CHEBI:15378"/>
        <dbReference type="ChEBI" id="CHEBI:16389"/>
        <dbReference type="ChEBI" id="CHEBI:17976"/>
        <dbReference type="ChEBI" id="CHEBI:57540"/>
        <dbReference type="ChEBI" id="CHEBI:57945"/>
        <dbReference type="EC" id="7.1.1.2"/>
    </reaction>
</comment>
<evidence type="ECO:0000256" key="4">
    <source>
        <dbReference type="ARBA" id="ARBA00022692"/>
    </source>
</evidence>
<keyword evidence="6 9" id="KW-0472">Membrane</keyword>
<gene>
    <name evidence="10" type="primary">nad1</name>
</gene>
<keyword evidence="8 10" id="KW-0496">Mitochondrion</keyword>
<feature type="transmembrane region" description="Helical" evidence="9">
    <location>
        <begin position="218"/>
        <end position="239"/>
    </location>
</feature>
<evidence type="ECO:0000256" key="2">
    <source>
        <dbReference type="ARBA" id="ARBA00010535"/>
    </source>
</evidence>
<feature type="transmembrane region" description="Helical" evidence="9">
    <location>
        <begin position="194"/>
        <end position="212"/>
    </location>
</feature>
<sequence length="355" mass="39609">MLVGCFSSLYESSGLLTLSSKELPKAKKLRLAKVAECYALDLSFSYKGFLSWYVCNLIVVVLMLVGVAFFIVIERKGLGMLQLRQGPNKVSVKGILQAVADGVKLFKKEFTFPSSLGKISFSLGPLFCFFCAYGLYILFPSFFSESSFELGLMFFLCVSCFNVYGVFLTGWLCNSRYAFLGAMRAVAQSISYEVYLSTSVFSVLLFVGSYDFVLIRFNEYACCFLSLGVLVLWFVAALAETNRAPFDFVEGESELVAGYSVEYGGAGFALLALAEYSNIIFMSLVTGLLFFNVGMSWGFFGDLLLAVWTVFFSYFFVWVRGTVPRYRYDLLMQLCWTVLLPLSLGVFVLGLVLVC</sequence>
<feature type="transmembrane region" description="Helical" evidence="9">
    <location>
        <begin position="50"/>
        <end position="73"/>
    </location>
</feature>
<evidence type="ECO:0000313" key="10">
    <source>
        <dbReference type="EMBL" id="CDL72589.1"/>
    </source>
</evidence>
<dbReference type="GO" id="GO:0008137">
    <property type="term" value="F:NADH dehydrogenase (ubiquinone) activity"/>
    <property type="evidence" value="ECO:0007669"/>
    <property type="project" value="UniProtKB-EC"/>
</dbReference>
<dbReference type="GO" id="GO:0005743">
    <property type="term" value="C:mitochondrial inner membrane"/>
    <property type="evidence" value="ECO:0007669"/>
    <property type="project" value="UniProtKB-SubCell"/>
</dbReference>
<feature type="transmembrane region" description="Helical" evidence="9">
    <location>
        <begin position="116"/>
        <end position="139"/>
    </location>
</feature>
<dbReference type="GO" id="GO:0009060">
    <property type="term" value="P:aerobic respiration"/>
    <property type="evidence" value="ECO:0007669"/>
    <property type="project" value="TreeGrafter"/>
</dbReference>
<proteinExistence type="inferred from homology"/>
<evidence type="ECO:0000256" key="5">
    <source>
        <dbReference type="ARBA" id="ARBA00022989"/>
    </source>
</evidence>
<evidence type="ECO:0000256" key="9">
    <source>
        <dbReference type="SAM" id="Phobius"/>
    </source>
</evidence>
<evidence type="ECO:0000256" key="8">
    <source>
        <dbReference type="RuleBase" id="RU000473"/>
    </source>
</evidence>
<dbReference type="EMBL" id="HG799089">
    <property type="protein sequence ID" value="CDL72589.1"/>
    <property type="molecule type" value="Genomic_DNA"/>
</dbReference>
<dbReference type="PANTHER" id="PTHR11432:SF3">
    <property type="entry name" value="NADH-UBIQUINONE OXIDOREDUCTASE CHAIN 1"/>
    <property type="match status" value="1"/>
</dbReference>
<evidence type="ECO:0000256" key="6">
    <source>
        <dbReference type="ARBA" id="ARBA00023136"/>
    </source>
</evidence>
<keyword evidence="7" id="KW-0520">NAD</keyword>
<feature type="transmembrane region" description="Helical" evidence="9">
    <location>
        <begin position="331"/>
        <end position="354"/>
    </location>
</feature>
<dbReference type="InterPro" id="IPR018086">
    <property type="entry name" value="NADH_UbQ_OxRdtase_su1_CS"/>
</dbReference>
<keyword evidence="8" id="KW-0830">Ubiquinone</keyword>
<evidence type="ECO:0000256" key="7">
    <source>
        <dbReference type="RuleBase" id="RU000471"/>
    </source>
</evidence>
<evidence type="ECO:0000256" key="3">
    <source>
        <dbReference type="ARBA" id="ARBA00021009"/>
    </source>
</evidence>
<feature type="transmembrane region" description="Helical" evidence="9">
    <location>
        <begin position="297"/>
        <end position="319"/>
    </location>
</feature>
<dbReference type="PROSITE" id="PS00668">
    <property type="entry name" value="COMPLEX1_ND1_2"/>
    <property type="match status" value="1"/>
</dbReference>
<keyword evidence="4 7" id="KW-0812">Transmembrane</keyword>
<dbReference type="HAMAP" id="MF_01350">
    <property type="entry name" value="NDH1_NuoH"/>
    <property type="match status" value="1"/>
</dbReference>
<dbReference type="AlphaFoldDB" id="W1IA90"/>
<geneLocation type="mitochondrion" evidence="10"/>
<dbReference type="EC" id="7.1.1.2" evidence="8"/>
<comment type="similarity">
    <text evidence="2 7">Belongs to the complex I subunit 1 family.</text>
</comment>
<feature type="transmembrane region" description="Helical" evidence="9">
    <location>
        <begin position="151"/>
        <end position="173"/>
    </location>
</feature>
<reference evidence="10" key="1">
    <citation type="submission" date="2013-12" db="EMBL/GenBank/DDBJ databases">
        <authorList>
            <person name="Gan H."/>
        </authorList>
    </citation>
    <scope>NUCLEOTIDE SEQUENCE</scope>
    <source>
        <strain evidence="10">VD8</strain>
    </source>
</reference>
<accession>W1IA90</accession>
<dbReference type="Pfam" id="PF00146">
    <property type="entry name" value="NADHdh"/>
    <property type="match status" value="1"/>
</dbReference>
<reference evidence="10" key="2">
    <citation type="journal article" date="2014" name="Mitochondrial DNA">
        <title>The complete mitogenome of the marine bivalve Lutraria rhynchaena Jonas 1844 (Heterodonta: Bivalvia: Mactridae).</title>
        <authorList>
            <person name="Gan H.M."/>
            <person name="Tan M.H."/>
            <person name="Thai B.T."/>
            <person name="Austin C.M."/>
        </authorList>
    </citation>
    <scope>NUCLEOTIDE SEQUENCE</scope>
    <source>
        <strain evidence="10">VD8</strain>
    </source>
</reference>
<dbReference type="PANTHER" id="PTHR11432">
    <property type="entry name" value="NADH DEHYDROGENASE SUBUNIT 1"/>
    <property type="match status" value="1"/>
</dbReference>
<feature type="transmembrane region" description="Helical" evidence="9">
    <location>
        <begin position="268"/>
        <end position="291"/>
    </location>
</feature>
<keyword evidence="5 9" id="KW-1133">Transmembrane helix</keyword>
<comment type="subcellular location">
    <subcellularLocation>
        <location evidence="1">Membrane</location>
        <topology evidence="1">Multi-pass membrane protein</topology>
    </subcellularLocation>
    <subcellularLocation>
        <location evidence="7">Mitochondrion inner membrane</location>
        <topology evidence="7">Multi-pass membrane protein</topology>
    </subcellularLocation>
</comment>
<dbReference type="InterPro" id="IPR001694">
    <property type="entry name" value="NADH_UbQ_OxRdtase_su1/FPO"/>
</dbReference>
<dbReference type="GO" id="GO:0003954">
    <property type="term" value="F:NADH dehydrogenase activity"/>
    <property type="evidence" value="ECO:0007669"/>
    <property type="project" value="TreeGrafter"/>
</dbReference>
<name>W1IA90_9BIVA</name>
<evidence type="ECO:0000256" key="1">
    <source>
        <dbReference type="ARBA" id="ARBA00004141"/>
    </source>
</evidence>